<organism evidence="1 2">
    <name type="scientific">Aureliella helgolandensis</name>
    <dbReference type="NCBI Taxonomy" id="2527968"/>
    <lineage>
        <taxon>Bacteria</taxon>
        <taxon>Pseudomonadati</taxon>
        <taxon>Planctomycetota</taxon>
        <taxon>Planctomycetia</taxon>
        <taxon>Pirellulales</taxon>
        <taxon>Pirellulaceae</taxon>
        <taxon>Aureliella</taxon>
    </lineage>
</organism>
<keyword evidence="2" id="KW-1185">Reference proteome</keyword>
<dbReference type="AlphaFoldDB" id="A0A518G592"/>
<dbReference type="KEGG" id="ahel:Q31a_20670"/>
<proteinExistence type="predicted"/>
<accession>A0A518G592</accession>
<protein>
    <submittedName>
        <fullName evidence="1">Uncharacterized protein</fullName>
    </submittedName>
</protein>
<name>A0A518G592_9BACT</name>
<evidence type="ECO:0000313" key="1">
    <source>
        <dbReference type="EMBL" id="QDV23762.1"/>
    </source>
</evidence>
<dbReference type="EMBL" id="CP036298">
    <property type="protein sequence ID" value="QDV23762.1"/>
    <property type="molecule type" value="Genomic_DNA"/>
</dbReference>
<gene>
    <name evidence="1" type="ORF">Q31a_20670</name>
</gene>
<evidence type="ECO:0000313" key="2">
    <source>
        <dbReference type="Proteomes" id="UP000318017"/>
    </source>
</evidence>
<dbReference type="Proteomes" id="UP000318017">
    <property type="component" value="Chromosome"/>
</dbReference>
<reference evidence="1 2" key="1">
    <citation type="submission" date="2019-02" db="EMBL/GenBank/DDBJ databases">
        <title>Deep-cultivation of Planctomycetes and their phenomic and genomic characterization uncovers novel biology.</title>
        <authorList>
            <person name="Wiegand S."/>
            <person name="Jogler M."/>
            <person name="Boedeker C."/>
            <person name="Pinto D."/>
            <person name="Vollmers J."/>
            <person name="Rivas-Marin E."/>
            <person name="Kohn T."/>
            <person name="Peeters S.H."/>
            <person name="Heuer A."/>
            <person name="Rast P."/>
            <person name="Oberbeckmann S."/>
            <person name="Bunk B."/>
            <person name="Jeske O."/>
            <person name="Meyerdierks A."/>
            <person name="Storesund J.E."/>
            <person name="Kallscheuer N."/>
            <person name="Luecker S."/>
            <person name="Lage O.M."/>
            <person name="Pohl T."/>
            <person name="Merkel B.J."/>
            <person name="Hornburger P."/>
            <person name="Mueller R.-W."/>
            <person name="Bruemmer F."/>
            <person name="Labrenz M."/>
            <person name="Spormann A.M."/>
            <person name="Op den Camp H."/>
            <person name="Overmann J."/>
            <person name="Amann R."/>
            <person name="Jetten M.S.M."/>
            <person name="Mascher T."/>
            <person name="Medema M.H."/>
            <person name="Devos D.P."/>
            <person name="Kaster A.-K."/>
            <person name="Ovreas L."/>
            <person name="Rohde M."/>
            <person name="Galperin M.Y."/>
            <person name="Jogler C."/>
        </authorList>
    </citation>
    <scope>NUCLEOTIDE SEQUENCE [LARGE SCALE GENOMIC DNA]</scope>
    <source>
        <strain evidence="1 2">Q31a</strain>
    </source>
</reference>
<sequence>MQARGKGILSASPRTGAPSYDLPKFSHFSTFGAWISAARVLRNGGQLSLLRNEQQNGLLE</sequence>